<dbReference type="GO" id="GO:0003677">
    <property type="term" value="F:DNA binding"/>
    <property type="evidence" value="ECO:0007669"/>
    <property type="project" value="InterPro"/>
</dbReference>
<reference evidence="12 13" key="2">
    <citation type="journal article" date="2011" name="Stand. Genomic Sci.">
        <title>Complete genome sequence of the extremely halophilic Halanaerobium praevalens type strain (GSL).</title>
        <authorList>
            <person name="Ivanova N."/>
            <person name="Sikorski J."/>
            <person name="Chertkov O."/>
            <person name="Nolan M."/>
            <person name="Lucas S."/>
            <person name="Hammon N."/>
            <person name="Deshpande S."/>
            <person name="Cheng J.F."/>
            <person name="Tapia R."/>
            <person name="Han C."/>
            <person name="Goodwin L."/>
            <person name="Pitluck S."/>
            <person name="Huntemann M."/>
            <person name="Liolios K."/>
            <person name="Pagani I."/>
            <person name="Mavromatis K."/>
            <person name="Ovchinikova G."/>
            <person name="Pati A."/>
            <person name="Chen A."/>
            <person name="Palaniappan K."/>
            <person name="Land M."/>
            <person name="Hauser L."/>
            <person name="Brambilla E.M."/>
            <person name="Kannan K.P."/>
            <person name="Rohde M."/>
            <person name="Tindall B.J."/>
            <person name="Goker M."/>
            <person name="Detter J.C."/>
            <person name="Woyke T."/>
            <person name="Bristow J."/>
            <person name="Eisen J.A."/>
            <person name="Markowitz V."/>
            <person name="Hugenholtz P."/>
            <person name="Kyrpides N.C."/>
            <person name="Klenk H.P."/>
            <person name="Lapidus A."/>
        </authorList>
    </citation>
    <scope>NUCLEOTIDE SEQUENCE [LARGE SCALE GENOMIC DNA]</scope>
    <source>
        <strain evidence="13">ATCC 33744 / DSM 2228 / GSL</strain>
    </source>
</reference>
<evidence type="ECO:0000313" key="13">
    <source>
        <dbReference type="Proteomes" id="UP000006866"/>
    </source>
</evidence>
<dbReference type="PANTHER" id="PTHR11070:SF63">
    <property type="entry name" value="DNA HELICASE IV"/>
    <property type="match status" value="1"/>
</dbReference>
<keyword evidence="4 9" id="KW-0067">ATP-binding</keyword>
<evidence type="ECO:0000256" key="7">
    <source>
        <dbReference type="ARBA" id="ARBA00034808"/>
    </source>
</evidence>
<dbReference type="STRING" id="572479.Hprae_0348"/>
<dbReference type="InterPro" id="IPR014016">
    <property type="entry name" value="UvrD-like_ATP-bd"/>
</dbReference>
<dbReference type="Pfam" id="PF00580">
    <property type="entry name" value="UvrD-helicase"/>
    <property type="match status" value="2"/>
</dbReference>
<reference evidence="13" key="1">
    <citation type="submission" date="2010-10" db="EMBL/GenBank/DDBJ databases">
        <title>The complete genome of Halanaerobium praevalens DSM 2228.</title>
        <authorList>
            <consortium name="US DOE Joint Genome Institute (JGI-PGF)"/>
            <person name="Lucas S."/>
            <person name="Copeland A."/>
            <person name="Lapidus A."/>
            <person name="Glavina del Rio T."/>
            <person name="Dalin E."/>
            <person name="Tice H."/>
            <person name="Bruce D."/>
            <person name="Goodwin L."/>
            <person name="Pitluck S."/>
            <person name="Kyrpides N."/>
            <person name="Mavromatis K."/>
            <person name="Ivanova N."/>
            <person name="Ovchinnikova G."/>
            <person name="Chertkov O."/>
            <person name="Detter J.C."/>
            <person name="Han C."/>
            <person name="Larimer F."/>
            <person name="Land M."/>
            <person name="Hauser L."/>
            <person name="Markowitz V."/>
            <person name="Cheng J.-F."/>
            <person name="Hugenholtz P."/>
            <person name="Woyke T."/>
            <person name="Wu D."/>
            <person name="Tindall B."/>
            <person name="Pomrenke H.G."/>
            <person name="Brambilla E."/>
            <person name="Klenk H.-P."/>
            <person name="Eisen J.A."/>
        </authorList>
    </citation>
    <scope>NUCLEOTIDE SEQUENCE [LARGE SCALE GENOMIC DNA]</scope>
    <source>
        <strain evidence="13">ATCC 33744 / DSM 2228 / GSL</strain>
    </source>
</reference>
<dbReference type="PANTHER" id="PTHR11070">
    <property type="entry name" value="UVRD / RECB / PCRA DNA HELICASE FAMILY MEMBER"/>
    <property type="match status" value="1"/>
</dbReference>
<feature type="binding site" evidence="9">
    <location>
        <begin position="68"/>
        <end position="75"/>
    </location>
    <ligand>
        <name>ATP</name>
        <dbReference type="ChEBI" id="CHEBI:30616"/>
    </ligand>
</feature>
<dbReference type="GO" id="GO:0005524">
    <property type="term" value="F:ATP binding"/>
    <property type="evidence" value="ECO:0007669"/>
    <property type="project" value="UniProtKB-UniRule"/>
</dbReference>
<comment type="catalytic activity">
    <reaction evidence="8">
        <text>ATP + H2O = ADP + phosphate + H(+)</text>
        <dbReference type="Rhea" id="RHEA:13065"/>
        <dbReference type="ChEBI" id="CHEBI:15377"/>
        <dbReference type="ChEBI" id="CHEBI:15378"/>
        <dbReference type="ChEBI" id="CHEBI:30616"/>
        <dbReference type="ChEBI" id="CHEBI:43474"/>
        <dbReference type="ChEBI" id="CHEBI:456216"/>
        <dbReference type="EC" id="5.6.2.4"/>
    </reaction>
</comment>
<dbReference type="Proteomes" id="UP000006866">
    <property type="component" value="Chromosome"/>
</dbReference>
<dbReference type="GO" id="GO:0000725">
    <property type="term" value="P:recombinational repair"/>
    <property type="evidence" value="ECO:0007669"/>
    <property type="project" value="TreeGrafter"/>
</dbReference>
<dbReference type="HOGENOM" id="CLU_006494_1_1_9"/>
<sequence>MIIRIIKAIINLFKRKSKRKIELEKEKEYIENQIKKYHDLFHNYGEYPLNRKQQEAVVKNQRYNQVIAAAGTGKTTVLAYRIKYLIEEGIEPARILAITYSNKAAEEMQIRLKEKFNITEVNVNTIHSFANSIVKEESNYKLSTVDPNDITNIVEEGYNQFLNSSQEFRGYFYKFLSHQDDEYLDEADFEEKTEYLAAMRTKKYETLKGEKVRSRAEKAIADFFFLYNIKYRYEKIADWADKSDDKVVYQPDFCLPEYDIYLEHLGVNRKNEVPEWFEWSSEEYLAKRKWAQAQFKKHNKTLLETFDYDYQEGNLEAILKEKLKRNRVKLKKRNFEEFLDAVNDVNSYTLLDDYKKFINTAKTNNVKVDQIEALLTRGFEKQYYFAKSAAMLYQYYEDYLEENRKIDFNDMIYKAAAILKENLRKYQKRYDHLLVDEFQDVSLGHIEIIKQFFEEDSKVKLFCVGDDWQSIYSFQGSDPKYFIDFEKYFGKAAKTYLVDNYRCPKSVLEAGNSLIDNNKHKIEKKVKANNPAETIPKLHILSDSNRYKHRVTNYTVNLVKKYLSDENEPKDIMIICRYDGAAPFLESIKEKLKEDEISYIGKGDDYYNAESNSQRPENAVSIFSVHQSKGREADNVILLHMVKDDNFSFPTVDKESKLIEPVKLNKINHLEEERRLFYVAITRASKNLDILTQSNNMSPFVKEIESHLEKAESLNLSNIQKNKGFDLTAKIYRLWDSNSDKIRQRGMLETRTEEIIHFLAWESCDLKELEENIWYKLRNLKLKEYQGKKQIQFTAKTEIVELYQE</sequence>
<accession>E3DNG6</accession>
<dbReference type="Pfam" id="PF13361">
    <property type="entry name" value="UvrD_C"/>
    <property type="match status" value="1"/>
</dbReference>
<feature type="coiled-coil region" evidence="10">
    <location>
        <begin position="13"/>
        <end position="40"/>
    </location>
</feature>
<dbReference type="InterPro" id="IPR012340">
    <property type="entry name" value="NA-bd_OB-fold"/>
</dbReference>
<keyword evidence="5" id="KW-0413">Isomerase</keyword>
<dbReference type="GO" id="GO:0043138">
    <property type="term" value="F:3'-5' DNA helicase activity"/>
    <property type="evidence" value="ECO:0007669"/>
    <property type="project" value="UniProtKB-EC"/>
</dbReference>
<comment type="catalytic activity">
    <reaction evidence="6">
        <text>Couples ATP hydrolysis with the unwinding of duplex DNA by translocating in the 3'-5' direction.</text>
        <dbReference type="EC" id="5.6.2.4"/>
    </reaction>
</comment>
<dbReference type="Gene3D" id="2.40.50.140">
    <property type="entry name" value="Nucleic acid-binding proteins"/>
    <property type="match status" value="1"/>
</dbReference>
<dbReference type="EMBL" id="CP002175">
    <property type="protein sequence ID" value="ADO76504.1"/>
    <property type="molecule type" value="Genomic_DNA"/>
</dbReference>
<evidence type="ECO:0000313" key="12">
    <source>
        <dbReference type="EMBL" id="ADO76504.1"/>
    </source>
</evidence>
<dbReference type="InterPro" id="IPR000212">
    <property type="entry name" value="DNA_helicase_UvrD/REP"/>
</dbReference>
<evidence type="ECO:0000256" key="4">
    <source>
        <dbReference type="ARBA" id="ARBA00022840"/>
    </source>
</evidence>
<gene>
    <name evidence="12" type="ordered locus">Hprae_0348</name>
</gene>
<dbReference type="InterPro" id="IPR027417">
    <property type="entry name" value="P-loop_NTPase"/>
</dbReference>
<keyword evidence="13" id="KW-1185">Reference proteome</keyword>
<evidence type="ECO:0000256" key="10">
    <source>
        <dbReference type="SAM" id="Coils"/>
    </source>
</evidence>
<evidence type="ECO:0000256" key="5">
    <source>
        <dbReference type="ARBA" id="ARBA00023235"/>
    </source>
</evidence>
<dbReference type="GO" id="GO:0016887">
    <property type="term" value="F:ATP hydrolysis activity"/>
    <property type="evidence" value="ECO:0007669"/>
    <property type="project" value="RHEA"/>
</dbReference>
<evidence type="ECO:0000256" key="3">
    <source>
        <dbReference type="ARBA" id="ARBA00022806"/>
    </source>
</evidence>
<proteinExistence type="predicted"/>
<keyword evidence="10" id="KW-0175">Coiled coil</keyword>
<dbReference type="AlphaFoldDB" id="E3DNG6"/>
<dbReference type="Gene3D" id="3.40.50.300">
    <property type="entry name" value="P-loop containing nucleotide triphosphate hydrolases"/>
    <property type="match status" value="3"/>
</dbReference>
<evidence type="ECO:0000256" key="9">
    <source>
        <dbReference type="PROSITE-ProRule" id="PRU00560"/>
    </source>
</evidence>
<dbReference type="PROSITE" id="PS51198">
    <property type="entry name" value="UVRD_HELICASE_ATP_BIND"/>
    <property type="match status" value="1"/>
</dbReference>
<dbReference type="EC" id="5.6.2.4" evidence="7"/>
<dbReference type="SUPFAM" id="SSF50249">
    <property type="entry name" value="Nucleic acid-binding proteins"/>
    <property type="match status" value="1"/>
</dbReference>
<organism evidence="12 13">
    <name type="scientific">Halanaerobium praevalens (strain ATCC 33744 / DSM 2228 / GSL)</name>
    <dbReference type="NCBI Taxonomy" id="572479"/>
    <lineage>
        <taxon>Bacteria</taxon>
        <taxon>Bacillati</taxon>
        <taxon>Bacillota</taxon>
        <taxon>Clostridia</taxon>
        <taxon>Halanaerobiales</taxon>
        <taxon>Halanaerobiaceae</taxon>
        <taxon>Halanaerobium</taxon>
    </lineage>
</organism>
<dbReference type="OrthoDB" id="9809039at2"/>
<keyword evidence="1 9" id="KW-0547">Nucleotide-binding</keyword>
<evidence type="ECO:0000256" key="2">
    <source>
        <dbReference type="ARBA" id="ARBA00022801"/>
    </source>
</evidence>
<dbReference type="SUPFAM" id="SSF52540">
    <property type="entry name" value="P-loop containing nucleoside triphosphate hydrolases"/>
    <property type="match status" value="1"/>
</dbReference>
<evidence type="ECO:0000256" key="8">
    <source>
        <dbReference type="ARBA" id="ARBA00048988"/>
    </source>
</evidence>
<dbReference type="eggNOG" id="COG0210">
    <property type="taxonomic scope" value="Bacteria"/>
</dbReference>
<evidence type="ECO:0000256" key="1">
    <source>
        <dbReference type="ARBA" id="ARBA00022741"/>
    </source>
</evidence>
<evidence type="ECO:0000259" key="11">
    <source>
        <dbReference type="PROSITE" id="PS51198"/>
    </source>
</evidence>
<dbReference type="GO" id="GO:0005829">
    <property type="term" value="C:cytosol"/>
    <property type="evidence" value="ECO:0007669"/>
    <property type="project" value="TreeGrafter"/>
</dbReference>
<feature type="domain" description="UvrD-like helicase ATP-binding" evidence="11">
    <location>
        <begin position="47"/>
        <end position="504"/>
    </location>
</feature>
<dbReference type="KEGG" id="hpk:Hprae_0348"/>
<dbReference type="PATRIC" id="fig|572479.3.peg.352"/>
<name>E3DNG6_HALPG</name>
<protein>
    <recommendedName>
        <fullName evidence="7">DNA 3'-5' helicase</fullName>
        <ecNumber evidence="7">5.6.2.4</ecNumber>
    </recommendedName>
</protein>
<dbReference type="InterPro" id="IPR014017">
    <property type="entry name" value="DNA_helicase_UvrD-like_C"/>
</dbReference>
<keyword evidence="3 9" id="KW-0347">Helicase</keyword>
<evidence type="ECO:0000256" key="6">
    <source>
        <dbReference type="ARBA" id="ARBA00034617"/>
    </source>
</evidence>
<keyword evidence="2 9" id="KW-0378">Hydrolase</keyword>
<dbReference type="RefSeq" id="WP_014552537.1">
    <property type="nucleotide sequence ID" value="NC_017455.1"/>
</dbReference>